<organism evidence="1 2">
    <name type="scientific">Zoarces viviparus</name>
    <name type="common">Viviparous eelpout</name>
    <name type="synonym">Blennius viviparus</name>
    <dbReference type="NCBI Taxonomy" id="48416"/>
    <lineage>
        <taxon>Eukaryota</taxon>
        <taxon>Metazoa</taxon>
        <taxon>Chordata</taxon>
        <taxon>Craniata</taxon>
        <taxon>Vertebrata</taxon>
        <taxon>Euteleostomi</taxon>
        <taxon>Actinopterygii</taxon>
        <taxon>Neopterygii</taxon>
        <taxon>Teleostei</taxon>
        <taxon>Neoteleostei</taxon>
        <taxon>Acanthomorphata</taxon>
        <taxon>Eupercaria</taxon>
        <taxon>Perciformes</taxon>
        <taxon>Cottioidei</taxon>
        <taxon>Zoarcales</taxon>
        <taxon>Zoarcidae</taxon>
        <taxon>Zoarcinae</taxon>
        <taxon>Zoarces</taxon>
    </lineage>
</organism>
<dbReference type="Gene3D" id="2.60.120.260">
    <property type="entry name" value="Galactose-binding domain-like"/>
    <property type="match status" value="1"/>
</dbReference>
<dbReference type="InterPro" id="IPR051941">
    <property type="entry name" value="BG_Antigen-Binding_Lectin"/>
</dbReference>
<proteinExistence type="predicted"/>
<keyword evidence="2" id="KW-1185">Reference proteome</keyword>
<name>A0AAW1DVB3_ZOAVI</name>
<comment type="caution">
    <text evidence="1">The sequence shown here is derived from an EMBL/GenBank/DDBJ whole genome shotgun (WGS) entry which is preliminary data.</text>
</comment>
<dbReference type="SUPFAM" id="SSF49785">
    <property type="entry name" value="Galactose-binding domain-like"/>
    <property type="match status" value="1"/>
</dbReference>
<dbReference type="PANTHER" id="PTHR45713">
    <property type="entry name" value="FTP DOMAIN-CONTAINING PROTEIN"/>
    <property type="match status" value="1"/>
</dbReference>
<dbReference type="InterPro" id="IPR008979">
    <property type="entry name" value="Galactose-bd-like_sf"/>
</dbReference>
<accession>A0AAW1DVB3</accession>
<protein>
    <submittedName>
        <fullName evidence="1">Uncharacterized protein</fullName>
    </submittedName>
</protein>
<evidence type="ECO:0000313" key="1">
    <source>
        <dbReference type="EMBL" id="KAK9514326.1"/>
    </source>
</evidence>
<reference evidence="1 2" key="1">
    <citation type="journal article" date="2024" name="Genome Biol. Evol.">
        <title>Chromosome-level genome assembly of the viviparous eelpout Zoarces viviparus.</title>
        <authorList>
            <person name="Fuhrmann N."/>
            <person name="Brasseur M.V."/>
            <person name="Bakowski C.E."/>
            <person name="Podsiadlowski L."/>
            <person name="Prost S."/>
            <person name="Krehenwinkel H."/>
            <person name="Mayer C."/>
        </authorList>
    </citation>
    <scope>NUCLEOTIDE SEQUENCE [LARGE SCALE GENOMIC DNA]</scope>
    <source>
        <strain evidence="1">NO-MEL_2022_Ind0_liver</strain>
    </source>
</reference>
<dbReference type="EMBL" id="JBCEZU010000597">
    <property type="protein sequence ID" value="KAK9514326.1"/>
    <property type="molecule type" value="Genomic_DNA"/>
</dbReference>
<dbReference type="AlphaFoldDB" id="A0AAW1DVB3"/>
<evidence type="ECO:0000313" key="2">
    <source>
        <dbReference type="Proteomes" id="UP001488805"/>
    </source>
</evidence>
<dbReference type="PANTHER" id="PTHR45713:SF8">
    <property type="entry name" value="SI:CH211-215K15.4"/>
    <property type="match status" value="1"/>
</dbReference>
<gene>
    <name evidence="1" type="ORF">VZT92_027802</name>
</gene>
<dbReference type="Proteomes" id="UP001488805">
    <property type="component" value="Unassembled WGS sequence"/>
</dbReference>
<sequence length="132" mass="14581">MLGRQSHIANKKVPAGRLWRLVVVAREFDAERQVNRPTALSRGKRGIQTLEVKTHIKSTRTVQVLGVWKLCSSSLNHPTVGDSRCAVITSIPSGGVGEFQCNGMDGRYVNVVIPREEYLTLCEVEVYGSSLD</sequence>